<proteinExistence type="predicted"/>
<sequence>MSEKLLLLMLHTLLDDNGQVVFQFTGRDDLLIDVYGGTFAIGDEFVERGAAFQYLSDNYDVLEDIC</sequence>
<gene>
    <name evidence="1" type="ORF">VIPECOMC04_00003</name>
</gene>
<dbReference type="EMBL" id="PQ423993">
    <property type="protein sequence ID" value="XHV08289.1"/>
    <property type="molecule type" value="Genomic_DNA"/>
</dbReference>
<accession>A0AB74UE99</accession>
<name>A0AB74UE99_9CAUD</name>
<organism evidence="1">
    <name type="scientific">Escherichia phage vB_VIPECOMC04</name>
    <dbReference type="NCBI Taxonomy" id="3350136"/>
    <lineage>
        <taxon>Viruses</taxon>
        <taxon>Duplodnaviria</taxon>
        <taxon>Heunggongvirae</taxon>
        <taxon>Uroviricota</taxon>
        <taxon>Caudoviricetes</taxon>
        <taxon>Sarkviridae</taxon>
        <taxon>Guernseyvirinae</taxon>
        <taxon>Kagunavirus</taxon>
    </lineage>
</organism>
<evidence type="ECO:0000313" key="1">
    <source>
        <dbReference type="EMBL" id="XHV08289.1"/>
    </source>
</evidence>
<reference evidence="1" key="1">
    <citation type="submission" date="2024-10" db="EMBL/GenBank/DDBJ databases">
        <authorList>
            <person name="Tejada A.J.P."/>
            <person name="Nada M.A.L."/>
            <person name="Joloro M.J.G."/>
            <person name="Chin R.A.D."/>
            <person name="Reterta M.C.C."/>
            <person name="Casidsid J.Y.O."/>
            <person name="Collado A.R.G."/>
            <person name="Berlin S.C."/>
            <person name="Ancla J.B."/>
            <person name="Asejo A.B."/>
            <person name="Yadao N.M.R."/>
            <person name="De Paz V.P. Jr."/>
            <person name="Bigol U.G."/>
        </authorList>
    </citation>
    <scope>NUCLEOTIDE SEQUENCE</scope>
</reference>
<protein>
    <submittedName>
        <fullName evidence="1">Uncharacterized protein</fullName>
    </submittedName>
</protein>